<gene>
    <name evidence="5" type="ORF">AERYTH_11780</name>
</gene>
<name>A0A0U3KKM7_9ACTN</name>
<dbReference type="InterPro" id="IPR023214">
    <property type="entry name" value="HAD_sf"/>
</dbReference>
<evidence type="ECO:0000313" key="6">
    <source>
        <dbReference type="Proteomes" id="UP000067689"/>
    </source>
</evidence>
<evidence type="ECO:0000256" key="4">
    <source>
        <dbReference type="ARBA" id="ARBA00012491"/>
    </source>
</evidence>
<comment type="similarity">
    <text evidence="3">Belongs to the CMP-NeuNAc synthase family.</text>
</comment>
<reference evidence="5 6" key="1">
    <citation type="journal article" date="1991" name="Int. J. Syst. Bacteriol.">
        <title>Description of the erythromycin-producing bacterium Arthrobacter sp. strain NRRL B-3381 as Aeromicrobium erythreum gen. nov., sp. nov.</title>
        <authorList>
            <person name="Miller E.S."/>
            <person name="Woese C.R."/>
            <person name="Brenner S."/>
        </authorList>
    </citation>
    <scope>NUCLEOTIDE SEQUENCE [LARGE SCALE GENOMIC DNA]</scope>
    <source>
        <strain evidence="5 6">AR18</strain>
    </source>
</reference>
<evidence type="ECO:0000256" key="3">
    <source>
        <dbReference type="ARBA" id="ARBA00010726"/>
    </source>
</evidence>
<protein>
    <recommendedName>
        <fullName evidence="4">N-acylneuraminate cytidylyltransferase</fullName>
        <ecNumber evidence="4">2.7.7.43</ecNumber>
    </recommendedName>
</protein>
<evidence type="ECO:0000313" key="5">
    <source>
        <dbReference type="EMBL" id="ALX05331.1"/>
    </source>
</evidence>
<dbReference type="Proteomes" id="UP000067689">
    <property type="component" value="Chromosome"/>
</dbReference>
<evidence type="ECO:0000256" key="2">
    <source>
        <dbReference type="ARBA" id="ARBA00005141"/>
    </source>
</evidence>
<dbReference type="EC" id="2.7.7.43" evidence="4"/>
<comment type="catalytic activity">
    <reaction evidence="1">
        <text>an N-acylneuraminate + CTP = a CMP-N-acyl-beta-neuraminate + diphosphate</text>
        <dbReference type="Rhea" id="RHEA:11344"/>
        <dbReference type="ChEBI" id="CHEBI:33019"/>
        <dbReference type="ChEBI" id="CHEBI:37563"/>
        <dbReference type="ChEBI" id="CHEBI:60073"/>
        <dbReference type="ChEBI" id="CHEBI:68671"/>
        <dbReference type="EC" id="2.7.7.43"/>
    </reaction>
</comment>
<organism evidence="5 6">
    <name type="scientific">Aeromicrobium erythreum</name>
    <dbReference type="NCBI Taxonomy" id="2041"/>
    <lineage>
        <taxon>Bacteria</taxon>
        <taxon>Bacillati</taxon>
        <taxon>Actinomycetota</taxon>
        <taxon>Actinomycetes</taxon>
        <taxon>Propionibacteriales</taxon>
        <taxon>Nocardioidaceae</taxon>
        <taxon>Aeromicrobium</taxon>
    </lineage>
</organism>
<keyword evidence="5" id="KW-0548">Nucleotidyltransferase</keyword>
<dbReference type="Gene3D" id="3.90.550.10">
    <property type="entry name" value="Spore Coat Polysaccharide Biosynthesis Protein SpsA, Chain A"/>
    <property type="match status" value="1"/>
</dbReference>
<comment type="pathway">
    <text evidence="2">Amino-sugar metabolism; N-acetylneuraminate metabolism.</text>
</comment>
<dbReference type="PATRIC" id="fig|2041.4.peg.2459"/>
<dbReference type="PANTHER" id="PTHR21485:SF3">
    <property type="entry name" value="N-ACYLNEURAMINATE CYTIDYLYLTRANSFERASE"/>
    <property type="match status" value="1"/>
</dbReference>
<dbReference type="KEGG" id="aer:AERYTH_11780"/>
<accession>A0A0U3KKM7</accession>
<dbReference type="SUPFAM" id="SSF56784">
    <property type="entry name" value="HAD-like"/>
    <property type="match status" value="1"/>
</dbReference>
<dbReference type="Gene3D" id="3.40.50.1000">
    <property type="entry name" value="HAD superfamily/HAD-like"/>
    <property type="match status" value="1"/>
</dbReference>
<dbReference type="Pfam" id="PF02348">
    <property type="entry name" value="CTP_transf_3"/>
    <property type="match status" value="1"/>
</dbReference>
<dbReference type="PANTHER" id="PTHR21485">
    <property type="entry name" value="HAD SUPERFAMILY MEMBERS CMAS AND KDSC"/>
    <property type="match status" value="1"/>
</dbReference>
<dbReference type="InterPro" id="IPR029044">
    <property type="entry name" value="Nucleotide-diphossugar_trans"/>
</dbReference>
<dbReference type="STRING" id="2041.AERYTH_11780"/>
<dbReference type="InterPro" id="IPR036412">
    <property type="entry name" value="HAD-like_sf"/>
</dbReference>
<dbReference type="EMBL" id="CP011502">
    <property type="protein sequence ID" value="ALX05331.1"/>
    <property type="molecule type" value="Genomic_DNA"/>
</dbReference>
<evidence type="ECO:0000256" key="1">
    <source>
        <dbReference type="ARBA" id="ARBA00001862"/>
    </source>
</evidence>
<proteinExistence type="inferred from homology"/>
<dbReference type="CDD" id="cd02513">
    <property type="entry name" value="CMP-NeuAc_Synthase"/>
    <property type="match status" value="1"/>
</dbReference>
<dbReference type="AlphaFoldDB" id="A0A0U3KKM7"/>
<sequence>MCAIVPARGGSRGVPRKNLRPVGGEPLVVRAVRTLRAVDGIDHVVVTTDDAEIAYASRSAGARTVDRPQQIAGDTASSESAVAHALDHLESIGRLPDVVVFAQATSPFVDPARVAEAVALVRDGDHDVAFSVVRTHAHLWRHGEHGPEGVNHDMHRRQRRQDMEPQFQETGAFYVMRTEGFRRHGHRFFGRVAMVEVDQADALEIDTEQDLRLAEELLQHRRAVGSDPSASPVAAHVVVTAFDGVHTDGRVALDAHGRETALVHRADGEGVERLLRSDRPVVVLTDGPDAVAARRAQALGAVHLEGTPDKLTALRTWAREHDVALQDIAYLGHDVTDVEVLAAVGWPVAPADAHPACRVAARHVLRRPGGQGAVRELADRVLAAKDSSVTDTTQEGPDHG</sequence>
<dbReference type="InterPro" id="IPR050793">
    <property type="entry name" value="CMP-NeuNAc_synthase"/>
</dbReference>
<dbReference type="SUPFAM" id="SSF53448">
    <property type="entry name" value="Nucleotide-diphospho-sugar transferases"/>
    <property type="match status" value="1"/>
</dbReference>
<dbReference type="UniPathway" id="UPA00628"/>
<keyword evidence="5" id="KW-0808">Transferase</keyword>
<keyword evidence="6" id="KW-1185">Reference proteome</keyword>
<dbReference type="InterPro" id="IPR003329">
    <property type="entry name" value="Cytidylyl_trans"/>
</dbReference>
<dbReference type="GO" id="GO:0006054">
    <property type="term" value="P:N-acetylneuraminate metabolic process"/>
    <property type="evidence" value="ECO:0007669"/>
    <property type="project" value="UniProtKB-UniPathway"/>
</dbReference>
<dbReference type="GO" id="GO:0008781">
    <property type="term" value="F:N-acylneuraminate cytidylyltransferase activity"/>
    <property type="evidence" value="ECO:0007669"/>
    <property type="project" value="UniProtKB-EC"/>
</dbReference>